<gene>
    <name evidence="10" type="ORF">PSAL00342_LOCUS3758</name>
    <name evidence="11" type="ORF">PSAL00342_LOCUS3759</name>
    <name evidence="12" type="ORF">PSAL00342_LOCUS3763</name>
    <name evidence="13" type="ORF">PSAL00342_LOCUS3765</name>
</gene>
<dbReference type="Pfam" id="PF20268">
    <property type="entry name" value="SBDS_C"/>
    <property type="match status" value="1"/>
</dbReference>
<dbReference type="SUPFAM" id="SSF109728">
    <property type="entry name" value="Hypothetical protein AF0491, middle domain"/>
    <property type="match status" value="1"/>
</dbReference>
<dbReference type="InterPro" id="IPR046928">
    <property type="entry name" value="SDO1/SBDS_C"/>
</dbReference>
<dbReference type="SUPFAM" id="SSF57667">
    <property type="entry name" value="beta-beta-alpha zinc fingers"/>
    <property type="match status" value="1"/>
</dbReference>
<evidence type="ECO:0000256" key="2">
    <source>
        <dbReference type="ARBA" id="ARBA00004496"/>
    </source>
</evidence>
<comment type="similarity">
    <text evidence="3">Belongs to the SDO1/SBDS family.</text>
</comment>
<feature type="compositionally biased region" description="Low complexity" evidence="8">
    <location>
        <begin position="279"/>
        <end position="292"/>
    </location>
</feature>
<evidence type="ECO:0000259" key="9">
    <source>
        <dbReference type="PROSITE" id="PS00028"/>
    </source>
</evidence>
<feature type="region of interest" description="Disordered" evidence="8">
    <location>
        <begin position="338"/>
        <end position="357"/>
    </location>
</feature>
<keyword evidence="5" id="KW-0690">Ribosome biogenesis</keyword>
<sequence length="357" mass="40120">MSRGVFQPIGQKRLTNVAVVRYKKGGVRFEIACYKNKVLNWRNGIETDLDEVVQTTSVFSNVSKGVFASQEDLQRVFGTTDQVEIVKIILQKGELQVSDKERELEYATLFKDVVSIVVDKCVNPETQRPYPAGIIERTLKELHFAVDPKKTAKQQAMEAIPSIQKVFPIERAKMRLKMALPKALHKQFRELLSAENAQVERESATDEGTAFTVLIDPGSFRKFDSFVHKQSDRKGKLEVLSLAVVQEGVSDVHVVEKGLESLQLKQTGNLEARKTGQHTTTEGVKVTTSTGSKGSAGKRCATCGAIFEDAGKYREHFKGDWHKHNLKRKMKGLPPISEEEVENDPLLQEEKQEYGIF</sequence>
<evidence type="ECO:0000256" key="3">
    <source>
        <dbReference type="ARBA" id="ARBA00007433"/>
    </source>
</evidence>
<dbReference type="Gene3D" id="3.30.160.60">
    <property type="entry name" value="Classic Zinc Finger"/>
    <property type="match status" value="1"/>
</dbReference>
<dbReference type="Gene3D" id="3.30.70.240">
    <property type="match status" value="1"/>
</dbReference>
<evidence type="ECO:0000256" key="6">
    <source>
        <dbReference type="ARBA" id="ARBA00023242"/>
    </source>
</evidence>
<dbReference type="InterPro" id="IPR018978">
    <property type="entry name" value="SDO1/SBDS_central"/>
</dbReference>
<feature type="compositionally biased region" description="Basic and acidic residues" evidence="8">
    <location>
        <begin position="348"/>
        <end position="357"/>
    </location>
</feature>
<dbReference type="InterPro" id="IPR019783">
    <property type="entry name" value="SDO1/SBDS_N"/>
</dbReference>
<dbReference type="Pfam" id="PF09377">
    <property type="entry name" value="SBDS_domain_II"/>
    <property type="match status" value="1"/>
</dbReference>
<reference evidence="12" key="1">
    <citation type="submission" date="2021-01" db="EMBL/GenBank/DDBJ databases">
        <authorList>
            <person name="Corre E."/>
            <person name="Pelletier E."/>
            <person name="Niang G."/>
            <person name="Scheremetjew M."/>
            <person name="Finn R."/>
            <person name="Kale V."/>
            <person name="Holt S."/>
            <person name="Cochrane G."/>
            <person name="Meng A."/>
            <person name="Brown T."/>
            <person name="Cohen L."/>
        </authorList>
    </citation>
    <scope>NUCLEOTIDE SEQUENCE</scope>
    <source>
        <strain evidence="12">CCMP1897</strain>
    </source>
</reference>
<evidence type="ECO:0000313" key="11">
    <source>
        <dbReference type="EMBL" id="CAE0609940.1"/>
    </source>
</evidence>
<protein>
    <recommendedName>
        <fullName evidence="9">C2H2-type domain-containing protein</fullName>
    </recommendedName>
</protein>
<evidence type="ECO:0000256" key="1">
    <source>
        <dbReference type="ARBA" id="ARBA00004123"/>
    </source>
</evidence>
<dbReference type="EMBL" id="HBIS01004148">
    <property type="protein sequence ID" value="CAE0609944.1"/>
    <property type="molecule type" value="Transcribed_RNA"/>
</dbReference>
<comment type="subunit">
    <text evidence="7">Associates with the 60S ribosomal subunit.</text>
</comment>
<name>A0A6U9RI27_9CHLO</name>
<comment type="subcellular location">
    <subcellularLocation>
        <location evidence="2">Cytoplasm</location>
    </subcellularLocation>
    <subcellularLocation>
        <location evidence="1">Nucleus</location>
    </subcellularLocation>
</comment>
<accession>A0A6U9RI27</accession>
<feature type="region of interest" description="Disordered" evidence="8">
    <location>
        <begin position="273"/>
        <end position="292"/>
    </location>
</feature>
<dbReference type="EMBL" id="HBIS01004144">
    <property type="protein sequence ID" value="CAE0609940.1"/>
    <property type="molecule type" value="Transcribed_RNA"/>
</dbReference>
<organism evidence="12">
    <name type="scientific">Picocystis salinarum</name>
    <dbReference type="NCBI Taxonomy" id="88271"/>
    <lineage>
        <taxon>Eukaryota</taxon>
        <taxon>Viridiplantae</taxon>
        <taxon>Chlorophyta</taxon>
        <taxon>Picocystophyceae</taxon>
        <taxon>Picocystales</taxon>
        <taxon>Picocystaceae</taxon>
        <taxon>Picocystis</taxon>
    </lineage>
</organism>
<evidence type="ECO:0000256" key="5">
    <source>
        <dbReference type="ARBA" id="ARBA00022517"/>
    </source>
</evidence>
<dbReference type="InterPro" id="IPR036236">
    <property type="entry name" value="Znf_C2H2_sf"/>
</dbReference>
<dbReference type="EMBL" id="HBIS01004150">
    <property type="protein sequence ID" value="CAE0609946.1"/>
    <property type="molecule type" value="Transcribed_RNA"/>
</dbReference>
<dbReference type="GO" id="GO:0005737">
    <property type="term" value="C:cytoplasm"/>
    <property type="evidence" value="ECO:0007669"/>
    <property type="project" value="UniProtKB-SubCell"/>
</dbReference>
<dbReference type="Gene3D" id="1.10.10.900">
    <property type="entry name" value="SBDS protein C-terminal domain, subdomain 1"/>
    <property type="match status" value="1"/>
</dbReference>
<evidence type="ECO:0000313" key="12">
    <source>
        <dbReference type="EMBL" id="CAE0609944.1"/>
    </source>
</evidence>
<dbReference type="AlphaFoldDB" id="A0A6U9RI27"/>
<evidence type="ECO:0000313" key="13">
    <source>
        <dbReference type="EMBL" id="CAE0609946.1"/>
    </source>
</evidence>
<dbReference type="InterPro" id="IPR002140">
    <property type="entry name" value="Sdo1/SBDS"/>
</dbReference>
<dbReference type="InterPro" id="IPR037188">
    <property type="entry name" value="Sdo1/SBDS_central_sf"/>
</dbReference>
<dbReference type="InterPro" id="IPR039100">
    <property type="entry name" value="Sdo1/SBDS-like"/>
</dbReference>
<dbReference type="GO" id="GO:0005634">
    <property type="term" value="C:nucleus"/>
    <property type="evidence" value="ECO:0007669"/>
    <property type="project" value="UniProtKB-SubCell"/>
</dbReference>
<dbReference type="EMBL" id="HBIS01004143">
    <property type="protein sequence ID" value="CAE0609939.1"/>
    <property type="molecule type" value="Transcribed_RNA"/>
</dbReference>
<dbReference type="Pfam" id="PF01172">
    <property type="entry name" value="SBDS_N"/>
    <property type="match status" value="1"/>
</dbReference>
<evidence type="ECO:0000256" key="4">
    <source>
        <dbReference type="ARBA" id="ARBA00022490"/>
    </source>
</evidence>
<dbReference type="SUPFAM" id="SSF89895">
    <property type="entry name" value="FYSH domain"/>
    <property type="match status" value="1"/>
</dbReference>
<dbReference type="PANTHER" id="PTHR10927:SF1">
    <property type="entry name" value="RIBOSOME MATURATION PROTEIN SBDS"/>
    <property type="match status" value="1"/>
</dbReference>
<dbReference type="InterPro" id="IPR036786">
    <property type="entry name" value="Ribosome_mat_SBDS_N_sf"/>
</dbReference>
<dbReference type="PANTHER" id="PTHR10927">
    <property type="entry name" value="RIBOSOME MATURATION PROTEIN SBDS"/>
    <property type="match status" value="1"/>
</dbReference>
<proteinExistence type="inferred from homology"/>
<dbReference type="FunFam" id="3.30.1250.10:FF:000001">
    <property type="entry name" value="SBDS, ribosome maturation factor"/>
    <property type="match status" value="1"/>
</dbReference>
<dbReference type="Gene3D" id="3.30.1250.10">
    <property type="entry name" value="Ribosome maturation protein SBDS, N-terminal domain"/>
    <property type="match status" value="1"/>
</dbReference>
<evidence type="ECO:0000256" key="8">
    <source>
        <dbReference type="SAM" id="MobiDB-lite"/>
    </source>
</evidence>
<keyword evidence="6" id="KW-0539">Nucleus</keyword>
<dbReference type="GO" id="GO:0042256">
    <property type="term" value="P:cytosolic ribosome assembly"/>
    <property type="evidence" value="ECO:0007669"/>
    <property type="project" value="InterPro"/>
</dbReference>
<evidence type="ECO:0000256" key="7">
    <source>
        <dbReference type="ARBA" id="ARBA00049708"/>
    </source>
</evidence>
<dbReference type="InterPro" id="IPR013087">
    <property type="entry name" value="Znf_C2H2_type"/>
</dbReference>
<feature type="domain" description="C2H2-type" evidence="9">
    <location>
        <begin position="300"/>
        <end position="322"/>
    </location>
</feature>
<keyword evidence="4" id="KW-0963">Cytoplasm</keyword>
<dbReference type="PROSITE" id="PS00028">
    <property type="entry name" value="ZINC_FINGER_C2H2_1"/>
    <property type="match status" value="1"/>
</dbReference>
<dbReference type="NCBIfam" id="TIGR00291">
    <property type="entry name" value="RNA_SBDS"/>
    <property type="match status" value="1"/>
</dbReference>
<evidence type="ECO:0000313" key="10">
    <source>
        <dbReference type="EMBL" id="CAE0609939.1"/>
    </source>
</evidence>